<dbReference type="InterPro" id="IPR029063">
    <property type="entry name" value="SAM-dependent_MTases_sf"/>
</dbReference>
<dbReference type="SUPFAM" id="SSF53335">
    <property type="entry name" value="S-adenosyl-L-methionine-dependent methyltransferases"/>
    <property type="match status" value="1"/>
</dbReference>
<evidence type="ECO:0000313" key="1">
    <source>
        <dbReference type="EMBL" id="CAK9121525.1"/>
    </source>
</evidence>
<sequence>MISNSNTPFIRNLYKNFNIKIIKVKYSMPENNKISDEVIVTNY</sequence>
<dbReference type="Proteomes" id="UP001642485">
    <property type="component" value="Chromosome"/>
</dbReference>
<accession>A0ABM9ND78</accession>
<reference evidence="1 2" key="1">
    <citation type="submission" date="2024-02" db="EMBL/GenBank/DDBJ databases">
        <authorList>
            <person name="Nijsse B."/>
            <person name="Sprong H."/>
        </authorList>
    </citation>
    <scope>NUCLEOTIDE SEQUENCE [LARGE SCALE GENOMIC DNA]</scope>
    <source>
        <strain evidence="1">OB144</strain>
    </source>
</reference>
<gene>
    <name evidence="1" type="ORF">OB144RH_07035</name>
</gene>
<name>A0ABM9ND78_RICHE</name>
<organism evidence="1 2">
    <name type="scientific">Rickettsia helvetica</name>
    <dbReference type="NCBI Taxonomy" id="35789"/>
    <lineage>
        <taxon>Bacteria</taxon>
        <taxon>Pseudomonadati</taxon>
        <taxon>Pseudomonadota</taxon>
        <taxon>Alphaproteobacteria</taxon>
        <taxon>Rickettsiales</taxon>
        <taxon>Rickettsiaceae</taxon>
        <taxon>Rickettsieae</taxon>
        <taxon>Rickettsia</taxon>
        <taxon>spotted fever group</taxon>
    </lineage>
</organism>
<protein>
    <submittedName>
        <fullName evidence="1">Uncharacterized protein</fullName>
    </submittedName>
</protein>
<proteinExistence type="predicted"/>
<keyword evidence="2" id="KW-1185">Reference proteome</keyword>
<dbReference type="EMBL" id="OZ018776">
    <property type="protein sequence ID" value="CAK9121525.1"/>
    <property type="molecule type" value="Genomic_DNA"/>
</dbReference>
<evidence type="ECO:0000313" key="2">
    <source>
        <dbReference type="Proteomes" id="UP001642485"/>
    </source>
</evidence>
<dbReference type="Gene3D" id="3.40.50.150">
    <property type="entry name" value="Vaccinia Virus protein VP39"/>
    <property type="match status" value="1"/>
</dbReference>